<sequence length="118" mass="13372">MWLVDTSVWIDHFRSDSSDLRRLLEDGMVVTHEFVIGELACGRLKDREAVLGFFESLPRVALVSHSEFLHFVGAHQLEGTGLNFVDIHLLASSRLTEGVQIWTRDERLSRAAGDFPVH</sequence>
<accession>A4A597</accession>
<keyword evidence="3" id="KW-1185">Reference proteome</keyword>
<protein>
    <submittedName>
        <fullName evidence="2">Putative nucleic acid-binding protein</fullName>
    </submittedName>
</protein>
<dbReference type="AlphaFoldDB" id="A4A597"/>
<comment type="caution">
    <text evidence="2">The sequence shown here is derived from an EMBL/GenBank/DDBJ whole genome shotgun (WGS) entry which is preliminary data.</text>
</comment>
<dbReference type="CDD" id="cd09854">
    <property type="entry name" value="PIN_VapC-like"/>
    <property type="match status" value="1"/>
</dbReference>
<dbReference type="RefSeq" id="WP_008294446.1">
    <property type="nucleotide sequence ID" value="NZ_CM002299.1"/>
</dbReference>
<dbReference type="InterPro" id="IPR029060">
    <property type="entry name" value="PIN-like_dom_sf"/>
</dbReference>
<dbReference type="HOGENOM" id="CLU_147393_0_0_6"/>
<proteinExistence type="predicted"/>
<dbReference type="Proteomes" id="UP000019205">
    <property type="component" value="Chromosome"/>
</dbReference>
<dbReference type="Gene3D" id="3.40.50.1010">
    <property type="entry name" value="5'-nuclease"/>
    <property type="match status" value="1"/>
</dbReference>
<reference evidence="2 3" key="2">
    <citation type="journal article" date="2009" name="PLoS ONE">
        <title>The photosynthetic apparatus and its regulation in the aerobic gammaproteobacterium Congregibacter litoralis gen. nov., sp. nov.</title>
        <authorList>
            <person name="Spring S."/>
            <person name="Lunsdorf H."/>
            <person name="Fuchs B.M."/>
            <person name="Tindall B.J."/>
        </authorList>
    </citation>
    <scope>NUCLEOTIDE SEQUENCE [LARGE SCALE GENOMIC DNA]</scope>
    <source>
        <strain evidence="2">KT71</strain>
    </source>
</reference>
<gene>
    <name evidence="2" type="ORF">KT71_10082</name>
</gene>
<dbReference type="Pfam" id="PF01850">
    <property type="entry name" value="PIN"/>
    <property type="match status" value="1"/>
</dbReference>
<dbReference type="STRING" id="314285.KT71_10082"/>
<dbReference type="SUPFAM" id="SSF88723">
    <property type="entry name" value="PIN domain-like"/>
    <property type="match status" value="1"/>
</dbReference>
<reference evidence="2 3" key="1">
    <citation type="journal article" date="2007" name="Proc. Natl. Acad. Sci. U.S.A.">
        <title>Characterization of a marine gammaproteobacterium capable of aerobic anoxygenic photosynthesis.</title>
        <authorList>
            <person name="Fuchs B.M."/>
            <person name="Spring S."/>
            <person name="Teeling H."/>
            <person name="Quast C."/>
            <person name="Wulf J."/>
            <person name="Schattenhofer M."/>
            <person name="Yan S."/>
            <person name="Ferriera S."/>
            <person name="Johnson J."/>
            <person name="Glockner F.O."/>
            <person name="Amann R."/>
        </authorList>
    </citation>
    <scope>NUCLEOTIDE SEQUENCE [LARGE SCALE GENOMIC DNA]</scope>
    <source>
        <strain evidence="2">KT71</strain>
    </source>
</reference>
<evidence type="ECO:0000259" key="1">
    <source>
        <dbReference type="Pfam" id="PF01850"/>
    </source>
</evidence>
<dbReference type="OrthoDB" id="329172at2"/>
<dbReference type="EMBL" id="AAOA02000003">
    <property type="protein sequence ID" value="EAQ98968.1"/>
    <property type="molecule type" value="Genomic_DNA"/>
</dbReference>
<organism evidence="2 3">
    <name type="scientific">Congregibacter litoralis KT71</name>
    <dbReference type="NCBI Taxonomy" id="314285"/>
    <lineage>
        <taxon>Bacteria</taxon>
        <taxon>Pseudomonadati</taxon>
        <taxon>Pseudomonadota</taxon>
        <taxon>Gammaproteobacteria</taxon>
        <taxon>Cellvibrionales</taxon>
        <taxon>Halieaceae</taxon>
        <taxon>Congregibacter</taxon>
    </lineage>
</organism>
<dbReference type="InterPro" id="IPR002716">
    <property type="entry name" value="PIN_dom"/>
</dbReference>
<dbReference type="eggNOG" id="COG1487">
    <property type="taxonomic scope" value="Bacteria"/>
</dbReference>
<feature type="domain" description="PIN" evidence="1">
    <location>
        <begin position="3"/>
        <end position="113"/>
    </location>
</feature>
<evidence type="ECO:0000313" key="2">
    <source>
        <dbReference type="EMBL" id="EAQ98968.1"/>
    </source>
</evidence>
<name>A4A597_9GAMM</name>
<evidence type="ECO:0000313" key="3">
    <source>
        <dbReference type="Proteomes" id="UP000019205"/>
    </source>
</evidence>